<dbReference type="Gene3D" id="3.40.50.150">
    <property type="entry name" value="Vaccinia Virus protein VP39"/>
    <property type="match status" value="1"/>
</dbReference>
<comment type="caution">
    <text evidence="1">The sequence shown here is derived from an EMBL/GenBank/DDBJ whole genome shotgun (WGS) entry which is preliminary data.</text>
</comment>
<dbReference type="InterPro" id="IPR029063">
    <property type="entry name" value="SAM-dependent_MTases_sf"/>
</dbReference>
<dbReference type="SUPFAM" id="SSF53335">
    <property type="entry name" value="S-adenosyl-L-methionine-dependent methyltransferases"/>
    <property type="match status" value="1"/>
</dbReference>
<keyword evidence="1" id="KW-0489">Methyltransferase</keyword>
<dbReference type="GO" id="GO:0008168">
    <property type="term" value="F:methyltransferase activity"/>
    <property type="evidence" value="ECO:0007669"/>
    <property type="project" value="UniProtKB-KW"/>
</dbReference>
<name>A0A559KH49_9BACL</name>
<dbReference type="Pfam" id="PF13578">
    <property type="entry name" value="Methyltransf_24"/>
    <property type="match status" value="1"/>
</dbReference>
<keyword evidence="2" id="KW-1185">Reference proteome</keyword>
<evidence type="ECO:0000313" key="2">
    <source>
        <dbReference type="Proteomes" id="UP000317036"/>
    </source>
</evidence>
<dbReference type="Proteomes" id="UP000317036">
    <property type="component" value="Unassembled WGS sequence"/>
</dbReference>
<dbReference type="OrthoDB" id="176403at2"/>
<sequence length="201" mass="22924">MTLSENEISTRIAQIRPAVGSIHGWLNDDGVENLYRYALKAPVPNIVEVGSWRGKSTVCLASAIKDRGEGRVYAVDTWKGSEEHQGMLQHFKEGQLYNEFIENMRGLNLLDYIEPIPMDSMEASRRWPISRSIGMIYIDAAHDYLSVRRDFEFWSPFVASGGYMIFDDVPSWPGPTLLAEQLPGWYKKVVIRGNHAIFQKQ</sequence>
<keyword evidence="1" id="KW-0808">Transferase</keyword>
<dbReference type="AlphaFoldDB" id="A0A559KH49"/>
<dbReference type="RefSeq" id="WP_144843630.1">
    <property type="nucleotide sequence ID" value="NZ_VNJI01000003.1"/>
</dbReference>
<evidence type="ECO:0000313" key="1">
    <source>
        <dbReference type="EMBL" id="TVY11436.1"/>
    </source>
</evidence>
<dbReference type="GO" id="GO:0032259">
    <property type="term" value="P:methylation"/>
    <property type="evidence" value="ECO:0007669"/>
    <property type="project" value="UniProtKB-KW"/>
</dbReference>
<protein>
    <submittedName>
        <fullName evidence="1">Class I SAM-dependent methyltransferase</fullName>
    </submittedName>
</protein>
<accession>A0A559KH49</accession>
<dbReference type="EMBL" id="VNJI01000003">
    <property type="protein sequence ID" value="TVY11436.1"/>
    <property type="molecule type" value="Genomic_DNA"/>
</dbReference>
<proteinExistence type="predicted"/>
<gene>
    <name evidence="1" type="ORF">FPZ49_04215</name>
</gene>
<reference evidence="1 2" key="1">
    <citation type="submission" date="2019-07" db="EMBL/GenBank/DDBJ databases">
        <authorList>
            <person name="Kim J."/>
        </authorList>
    </citation>
    <scope>NUCLEOTIDE SEQUENCE [LARGE SCALE GENOMIC DNA]</scope>
    <source>
        <strain evidence="1 2">JC52</strain>
    </source>
</reference>
<organism evidence="1 2">
    <name type="scientific">Paenibacillus cremeus</name>
    <dbReference type="NCBI Taxonomy" id="2163881"/>
    <lineage>
        <taxon>Bacteria</taxon>
        <taxon>Bacillati</taxon>
        <taxon>Bacillota</taxon>
        <taxon>Bacilli</taxon>
        <taxon>Bacillales</taxon>
        <taxon>Paenibacillaceae</taxon>
        <taxon>Paenibacillus</taxon>
    </lineage>
</organism>